<protein>
    <recommendedName>
        <fullName evidence="1">ChsH2 C-terminal OB-fold domain-containing protein</fullName>
    </recommendedName>
</protein>
<dbReference type="PANTHER" id="PTHR34075">
    <property type="entry name" value="BLR3430 PROTEIN"/>
    <property type="match status" value="1"/>
</dbReference>
<organism evidence="2 3">
    <name type="scientific">Rhodococcus pyridinivorans KG-16</name>
    <dbReference type="NCBI Taxonomy" id="1441730"/>
    <lineage>
        <taxon>Bacteria</taxon>
        <taxon>Bacillati</taxon>
        <taxon>Actinomycetota</taxon>
        <taxon>Actinomycetes</taxon>
        <taxon>Mycobacteriales</taxon>
        <taxon>Nocardiaceae</taxon>
        <taxon>Rhodococcus</taxon>
    </lineage>
</organism>
<sequence length="117" mass="12217">MAPHATQNCMTILRCGSCTTLHAPETARCSSCGGANLESARCSGTGSIVSWKVVEPLDVGAQDDSAVTLAIVELDDGPWLYSKIEGSFPDCAEARVRVAFRSTACDDGFPVFGICAA</sequence>
<dbReference type="Proteomes" id="UP000053060">
    <property type="component" value="Unassembled WGS sequence"/>
</dbReference>
<dbReference type="PANTHER" id="PTHR34075:SF5">
    <property type="entry name" value="BLR3430 PROTEIN"/>
    <property type="match status" value="1"/>
</dbReference>
<dbReference type="AlphaFoldDB" id="A0A0V9UGD7"/>
<dbReference type="RefSeq" id="WP_060653435.1">
    <property type="nucleotide sequence ID" value="NZ_AZXY01000011.1"/>
</dbReference>
<evidence type="ECO:0000313" key="3">
    <source>
        <dbReference type="Proteomes" id="UP000053060"/>
    </source>
</evidence>
<feature type="domain" description="ChsH2 C-terminal OB-fold" evidence="1">
    <location>
        <begin position="43"/>
        <end position="101"/>
    </location>
</feature>
<dbReference type="InterPro" id="IPR052513">
    <property type="entry name" value="Thioester_dehydratase-like"/>
</dbReference>
<dbReference type="InterPro" id="IPR002878">
    <property type="entry name" value="ChsH2_C"/>
</dbReference>
<dbReference type="SUPFAM" id="SSF50249">
    <property type="entry name" value="Nucleic acid-binding proteins"/>
    <property type="match status" value="1"/>
</dbReference>
<dbReference type="PATRIC" id="fig|1441730.3.peg.4226"/>
<dbReference type="InterPro" id="IPR012340">
    <property type="entry name" value="NA-bd_OB-fold"/>
</dbReference>
<name>A0A0V9UGD7_9NOCA</name>
<reference evidence="2 3" key="2">
    <citation type="journal article" date="2016" name="Genome Announc.">
        <title>Draft Genome Sequence of a Versatile Hydrocarbon-Degrading Bacterium, Rhodococcus pyridinivorans Strain KG-16, Collected from Oil Fields in India.</title>
        <authorList>
            <person name="Aggarwal R.K."/>
            <person name="Dawar C."/>
            <person name="Phanindranath R."/>
            <person name="Mutnuri L."/>
            <person name="Dayal A.M."/>
        </authorList>
    </citation>
    <scope>NUCLEOTIDE SEQUENCE [LARGE SCALE GENOMIC DNA]</scope>
    <source>
        <strain evidence="2 3">KG-16</strain>
    </source>
</reference>
<dbReference type="EMBL" id="AZXY01000011">
    <property type="protein sequence ID" value="KSZ57077.1"/>
    <property type="molecule type" value="Genomic_DNA"/>
</dbReference>
<evidence type="ECO:0000259" key="1">
    <source>
        <dbReference type="Pfam" id="PF01796"/>
    </source>
</evidence>
<comment type="caution">
    <text evidence="2">The sequence shown here is derived from an EMBL/GenBank/DDBJ whole genome shotgun (WGS) entry which is preliminary data.</text>
</comment>
<reference evidence="3" key="1">
    <citation type="submission" date="2015-01" db="EMBL/GenBank/DDBJ databases">
        <title>Draft genome sequence of Rhodococcus pyridinivorans strain KG-16, a hydrocarbon-degrading bacterium.</title>
        <authorList>
            <person name="Aggarwal R.K."/>
            <person name="Dawar C."/>
        </authorList>
    </citation>
    <scope>NUCLEOTIDE SEQUENCE [LARGE SCALE GENOMIC DNA]</scope>
    <source>
        <strain evidence="3">KG-16</strain>
    </source>
</reference>
<gene>
    <name evidence="2" type="ORF">Z045_20195</name>
</gene>
<accession>A0A0V9UGD7</accession>
<evidence type="ECO:0000313" key="2">
    <source>
        <dbReference type="EMBL" id="KSZ57077.1"/>
    </source>
</evidence>
<proteinExistence type="predicted"/>
<dbReference type="Pfam" id="PF01796">
    <property type="entry name" value="OB_ChsH2_C"/>
    <property type="match status" value="1"/>
</dbReference>